<evidence type="ECO:0000256" key="5">
    <source>
        <dbReference type="ARBA" id="ARBA00022884"/>
    </source>
</evidence>
<evidence type="ECO:0000256" key="4">
    <source>
        <dbReference type="ARBA" id="ARBA00022552"/>
    </source>
</evidence>
<dbReference type="SUPFAM" id="SSF55120">
    <property type="entry name" value="Pseudouridine synthase"/>
    <property type="match status" value="1"/>
</dbReference>
<evidence type="ECO:0000256" key="9">
    <source>
        <dbReference type="RuleBase" id="RU362028"/>
    </source>
</evidence>
<accession>A0A0R2U9I4</accession>
<evidence type="ECO:0000256" key="6">
    <source>
        <dbReference type="ARBA" id="ARBA00023235"/>
    </source>
</evidence>
<evidence type="ECO:0000256" key="8">
    <source>
        <dbReference type="PROSITE-ProRule" id="PRU00182"/>
    </source>
</evidence>
<dbReference type="Gene3D" id="3.10.290.10">
    <property type="entry name" value="RNA-binding S4 domain"/>
    <property type="match status" value="1"/>
</dbReference>
<dbReference type="EC" id="5.4.99.-" evidence="9"/>
<dbReference type="InterPro" id="IPR006224">
    <property type="entry name" value="PsdUridine_synth_RluA-like_CS"/>
</dbReference>
<organism evidence="11 12">
    <name type="scientific">SAR86 cluster bacterium BACL1 MAG-120820-bin45</name>
    <dbReference type="NCBI Taxonomy" id="1655612"/>
    <lineage>
        <taxon>Bacteria</taxon>
        <taxon>Pseudomonadati</taxon>
        <taxon>Pseudomonadota</taxon>
        <taxon>Gammaproteobacteria</taxon>
        <taxon>SAR86 cluster</taxon>
    </lineage>
</organism>
<dbReference type="Gene3D" id="3.30.2350.10">
    <property type="entry name" value="Pseudouridine synthase"/>
    <property type="match status" value="1"/>
</dbReference>
<reference evidence="11 12" key="1">
    <citation type="submission" date="2015-10" db="EMBL/GenBank/DDBJ databases">
        <title>Metagenome-Assembled Genomes uncover a global brackish microbiome.</title>
        <authorList>
            <person name="Hugerth L.W."/>
            <person name="Larsson J."/>
            <person name="Alneberg J."/>
            <person name="Lindh M.V."/>
            <person name="Legrand C."/>
            <person name="Pinhassi J."/>
            <person name="Andersson A.F."/>
        </authorList>
    </citation>
    <scope>NUCLEOTIDE SEQUENCE [LARGE SCALE GENOMIC DNA]</scope>
    <source>
        <strain evidence="11">BACL1 MAG-120820-bin45</strain>
    </source>
</reference>
<dbReference type="Pfam" id="PF00849">
    <property type="entry name" value="PseudoU_synth_2"/>
    <property type="match status" value="1"/>
</dbReference>
<comment type="similarity">
    <text evidence="3 9">Belongs to the pseudouridine synthase RluA family.</text>
</comment>
<dbReference type="PANTHER" id="PTHR21600:SF92">
    <property type="entry name" value="RIBOSOMAL LARGE SUBUNIT PSEUDOURIDINE SYNTHASE C"/>
    <property type="match status" value="1"/>
</dbReference>
<dbReference type="GO" id="GO:0160141">
    <property type="term" value="F:23S rRNA pseudouridine(955/2504/2580) synthase activity"/>
    <property type="evidence" value="ECO:0007669"/>
    <property type="project" value="UniProtKB-EC"/>
</dbReference>
<protein>
    <recommendedName>
        <fullName evidence="9">Pseudouridine synthase</fullName>
        <ecNumber evidence="9">5.4.99.-</ecNumber>
    </recommendedName>
</protein>
<dbReference type="InterPro" id="IPR036986">
    <property type="entry name" value="S4_RNA-bd_sf"/>
</dbReference>
<evidence type="ECO:0000313" key="11">
    <source>
        <dbReference type="EMBL" id="KRO95870.1"/>
    </source>
</evidence>
<dbReference type="CDD" id="cd00165">
    <property type="entry name" value="S4"/>
    <property type="match status" value="1"/>
</dbReference>
<comment type="caution">
    <text evidence="11">The sequence shown here is derived from an EMBL/GenBank/DDBJ whole genome shotgun (WGS) entry which is preliminary data.</text>
</comment>
<comment type="function">
    <text evidence="2">Responsible for synthesis of pseudouridine from uracil at positions 955, 2504 and 2580 in 23S ribosomal RNA.</text>
</comment>
<dbReference type="EMBL" id="LICS01000014">
    <property type="protein sequence ID" value="KRO95870.1"/>
    <property type="molecule type" value="Genomic_DNA"/>
</dbReference>
<evidence type="ECO:0000259" key="10">
    <source>
        <dbReference type="SMART" id="SM00363"/>
    </source>
</evidence>
<evidence type="ECO:0000256" key="2">
    <source>
        <dbReference type="ARBA" id="ARBA00002876"/>
    </source>
</evidence>
<proteinExistence type="inferred from homology"/>
<dbReference type="STRING" id="1655612.ABS10_05900"/>
<evidence type="ECO:0000256" key="7">
    <source>
        <dbReference type="PIRSR" id="PIRSR606225-1"/>
    </source>
</evidence>
<dbReference type="SUPFAM" id="SSF55174">
    <property type="entry name" value="Alpha-L RNA-binding motif"/>
    <property type="match status" value="1"/>
</dbReference>
<dbReference type="PANTHER" id="PTHR21600">
    <property type="entry name" value="MITOCHONDRIAL RNA PSEUDOURIDINE SYNTHASE"/>
    <property type="match status" value="1"/>
</dbReference>
<dbReference type="InterPro" id="IPR006145">
    <property type="entry name" value="PsdUridine_synth_RsuA/RluA"/>
</dbReference>
<dbReference type="NCBIfam" id="TIGR00005">
    <property type="entry name" value="rluA_subfam"/>
    <property type="match status" value="1"/>
</dbReference>
<evidence type="ECO:0000313" key="12">
    <source>
        <dbReference type="Proteomes" id="UP000051027"/>
    </source>
</evidence>
<feature type="active site" evidence="7">
    <location>
        <position position="139"/>
    </location>
</feature>
<dbReference type="AlphaFoldDB" id="A0A0R2U9I4"/>
<keyword evidence="6 9" id="KW-0413">Isomerase</keyword>
<dbReference type="CDD" id="cd02869">
    <property type="entry name" value="PseudoU_synth_RluA_like"/>
    <property type="match status" value="1"/>
</dbReference>
<dbReference type="InterPro" id="IPR002942">
    <property type="entry name" value="S4_RNA-bd"/>
</dbReference>
<comment type="catalytic activity">
    <reaction evidence="1">
        <text>uridine(955/2504/2580) in 23S rRNA = pseudouridine(955/2504/2580) in 23S rRNA</text>
        <dbReference type="Rhea" id="RHEA:42528"/>
        <dbReference type="Rhea" id="RHEA-COMP:10099"/>
        <dbReference type="Rhea" id="RHEA-COMP:10100"/>
        <dbReference type="ChEBI" id="CHEBI:65314"/>
        <dbReference type="ChEBI" id="CHEBI:65315"/>
        <dbReference type="EC" id="5.4.99.24"/>
    </reaction>
</comment>
<evidence type="ECO:0000256" key="1">
    <source>
        <dbReference type="ARBA" id="ARBA00000381"/>
    </source>
</evidence>
<dbReference type="GO" id="GO:0003723">
    <property type="term" value="F:RNA binding"/>
    <property type="evidence" value="ECO:0007669"/>
    <property type="project" value="UniProtKB-KW"/>
</dbReference>
<keyword evidence="4" id="KW-0698">rRNA processing</keyword>
<comment type="catalytic activity">
    <reaction evidence="9">
        <text>a uridine in RNA = a pseudouridine in RNA</text>
        <dbReference type="Rhea" id="RHEA:48348"/>
        <dbReference type="Rhea" id="RHEA-COMP:12068"/>
        <dbReference type="Rhea" id="RHEA-COMP:12069"/>
        <dbReference type="ChEBI" id="CHEBI:65314"/>
        <dbReference type="ChEBI" id="CHEBI:65315"/>
    </reaction>
</comment>
<sequence length="313" mass="36052">MSAKNLKISDDHAGRRLDNYLFYVYKSLPKSKIYNMIRKGEIRVNSGRIKPSRKLQLNDEIRIPPYLIDFDANELEIKIPPSRISEYWKSVVFENSDYIVFNKDPELSVHSGSSNQFGLIDIARVAHENKEIDLCHRIDKSTSGCIVLSKNKRFLRIFHDQLKNQEITKKYQAILMGQFKGNRRIETKIDSSTKEFLHKVQESSDGKDAISEFRLIESLGSFSHVEILIFTGRMHQIRVQSANLGLPIVNDKKYGDFAANKFIAKETGVNRLALHSSFIEFNNRDGVKVTYKAPLNDEFDILLHKLCLLTIQS</sequence>
<dbReference type="InterPro" id="IPR020103">
    <property type="entry name" value="PsdUridine_synth_cat_dom_sf"/>
</dbReference>
<keyword evidence="5 8" id="KW-0694">RNA-binding</keyword>
<dbReference type="PROSITE" id="PS50889">
    <property type="entry name" value="S4"/>
    <property type="match status" value="1"/>
</dbReference>
<evidence type="ECO:0000256" key="3">
    <source>
        <dbReference type="ARBA" id="ARBA00010876"/>
    </source>
</evidence>
<dbReference type="InterPro" id="IPR006225">
    <property type="entry name" value="PsdUridine_synth_RluC/D"/>
</dbReference>
<name>A0A0R2U9I4_9GAMM</name>
<dbReference type="Pfam" id="PF01479">
    <property type="entry name" value="S4"/>
    <property type="match status" value="1"/>
</dbReference>
<gene>
    <name evidence="11" type="ORF">ABS10_05900</name>
</gene>
<feature type="domain" description="RNA-binding S4" evidence="10">
    <location>
        <begin position="15"/>
        <end position="73"/>
    </location>
</feature>
<dbReference type="SMART" id="SM00363">
    <property type="entry name" value="S4"/>
    <property type="match status" value="1"/>
</dbReference>
<dbReference type="Proteomes" id="UP000051027">
    <property type="component" value="Unassembled WGS sequence"/>
</dbReference>
<dbReference type="PROSITE" id="PS01129">
    <property type="entry name" value="PSI_RLU"/>
    <property type="match status" value="1"/>
</dbReference>
<dbReference type="GO" id="GO:0000455">
    <property type="term" value="P:enzyme-directed rRNA pseudouridine synthesis"/>
    <property type="evidence" value="ECO:0007669"/>
    <property type="project" value="TreeGrafter"/>
</dbReference>
<dbReference type="InterPro" id="IPR050188">
    <property type="entry name" value="RluA_PseudoU_synthase"/>
</dbReference>